<proteinExistence type="inferred from homology"/>
<protein>
    <recommendedName>
        <fullName evidence="6">Pentatricopeptide repeat-containing protein</fullName>
    </recommendedName>
</protein>
<dbReference type="InterPro" id="IPR002885">
    <property type="entry name" value="PPR_rpt"/>
</dbReference>
<dbReference type="AlphaFoldDB" id="A0A7J7L9Q1"/>
<name>A0A7J7L9Q1_9MAGN</name>
<feature type="repeat" description="PPR" evidence="3">
    <location>
        <begin position="18"/>
        <end position="52"/>
    </location>
</feature>
<evidence type="ECO:0008006" key="6">
    <source>
        <dbReference type="Google" id="ProtNLM"/>
    </source>
</evidence>
<dbReference type="Proteomes" id="UP000541444">
    <property type="component" value="Unassembled WGS sequence"/>
</dbReference>
<keyword evidence="2" id="KW-0677">Repeat</keyword>
<organism evidence="4 5">
    <name type="scientific">Kingdonia uniflora</name>
    <dbReference type="NCBI Taxonomy" id="39325"/>
    <lineage>
        <taxon>Eukaryota</taxon>
        <taxon>Viridiplantae</taxon>
        <taxon>Streptophyta</taxon>
        <taxon>Embryophyta</taxon>
        <taxon>Tracheophyta</taxon>
        <taxon>Spermatophyta</taxon>
        <taxon>Magnoliopsida</taxon>
        <taxon>Ranunculales</taxon>
        <taxon>Circaeasteraceae</taxon>
        <taxon>Kingdonia</taxon>
    </lineage>
</organism>
<evidence type="ECO:0000256" key="1">
    <source>
        <dbReference type="ARBA" id="ARBA00007626"/>
    </source>
</evidence>
<sequence>MKRRNSLIVFLLKELQPDTRAFTSMINGVITKGMLKESEDLFTEMVEKGPTPDDITYNIMVRGSLLHKDIDKAMQLLNAMINRRFSLNATNTFILEDLVAAHGPKSKFIGLVDKILPKHQNRDNVISVEAVV</sequence>
<accession>A0A7J7L9Q1</accession>
<comment type="similarity">
    <text evidence="1">Belongs to the PPR family. P subfamily.</text>
</comment>
<dbReference type="Pfam" id="PF13041">
    <property type="entry name" value="PPR_2"/>
    <property type="match status" value="1"/>
</dbReference>
<dbReference type="InterPro" id="IPR050872">
    <property type="entry name" value="PPR_P_subfamily"/>
</dbReference>
<dbReference type="OrthoDB" id="185373at2759"/>
<dbReference type="PANTHER" id="PTHR46128:SF356">
    <property type="entry name" value="PENTACOTRIPEPTIDE-REPEAT REGION OF PRORP DOMAIN-CONTAINING PROTEIN"/>
    <property type="match status" value="1"/>
</dbReference>
<dbReference type="Gene3D" id="1.25.40.10">
    <property type="entry name" value="Tetratricopeptide repeat domain"/>
    <property type="match status" value="1"/>
</dbReference>
<dbReference type="EMBL" id="JACGCM010002493">
    <property type="protein sequence ID" value="KAF6139377.1"/>
    <property type="molecule type" value="Genomic_DNA"/>
</dbReference>
<keyword evidence="5" id="KW-1185">Reference proteome</keyword>
<dbReference type="NCBIfam" id="TIGR00756">
    <property type="entry name" value="PPR"/>
    <property type="match status" value="2"/>
</dbReference>
<dbReference type="PROSITE" id="PS51375">
    <property type="entry name" value="PPR"/>
    <property type="match status" value="2"/>
</dbReference>
<evidence type="ECO:0000256" key="3">
    <source>
        <dbReference type="PROSITE-ProRule" id="PRU00708"/>
    </source>
</evidence>
<comment type="caution">
    <text evidence="4">The sequence shown here is derived from an EMBL/GenBank/DDBJ whole genome shotgun (WGS) entry which is preliminary data.</text>
</comment>
<evidence type="ECO:0000256" key="2">
    <source>
        <dbReference type="ARBA" id="ARBA00022737"/>
    </source>
</evidence>
<gene>
    <name evidence="4" type="ORF">GIB67_026219</name>
</gene>
<dbReference type="PANTHER" id="PTHR46128">
    <property type="entry name" value="MITOCHONDRIAL GROUP I INTRON SPLICING FACTOR CCM1"/>
    <property type="match status" value="1"/>
</dbReference>
<evidence type="ECO:0000313" key="5">
    <source>
        <dbReference type="Proteomes" id="UP000541444"/>
    </source>
</evidence>
<evidence type="ECO:0000313" key="4">
    <source>
        <dbReference type="EMBL" id="KAF6139377.1"/>
    </source>
</evidence>
<feature type="repeat" description="PPR" evidence="3">
    <location>
        <begin position="53"/>
        <end position="87"/>
    </location>
</feature>
<reference evidence="4 5" key="1">
    <citation type="journal article" date="2020" name="IScience">
        <title>Genome Sequencing of the Endangered Kingdonia uniflora (Circaeasteraceae, Ranunculales) Reveals Potential Mechanisms of Evolutionary Specialization.</title>
        <authorList>
            <person name="Sun Y."/>
            <person name="Deng T."/>
            <person name="Zhang A."/>
            <person name="Moore M.J."/>
            <person name="Landis J.B."/>
            <person name="Lin N."/>
            <person name="Zhang H."/>
            <person name="Zhang X."/>
            <person name="Huang J."/>
            <person name="Zhang X."/>
            <person name="Sun H."/>
            <person name="Wang H."/>
        </authorList>
    </citation>
    <scope>NUCLEOTIDE SEQUENCE [LARGE SCALE GENOMIC DNA]</scope>
    <source>
        <strain evidence="4">TB1705</strain>
        <tissue evidence="4">Leaf</tissue>
    </source>
</reference>
<dbReference type="InterPro" id="IPR011990">
    <property type="entry name" value="TPR-like_helical_dom_sf"/>
</dbReference>